<protein>
    <recommendedName>
        <fullName evidence="3">Secreted protein</fullName>
    </recommendedName>
</protein>
<name>A0A224Y5Q1_9ACAR</name>
<evidence type="ECO:0008006" key="3">
    <source>
        <dbReference type="Google" id="ProtNLM"/>
    </source>
</evidence>
<organism evidence="2">
    <name type="scientific">Rhipicephalus zambeziensis</name>
    <dbReference type="NCBI Taxonomy" id="60191"/>
    <lineage>
        <taxon>Eukaryota</taxon>
        <taxon>Metazoa</taxon>
        <taxon>Ecdysozoa</taxon>
        <taxon>Arthropoda</taxon>
        <taxon>Chelicerata</taxon>
        <taxon>Arachnida</taxon>
        <taxon>Acari</taxon>
        <taxon>Parasitiformes</taxon>
        <taxon>Ixodida</taxon>
        <taxon>Ixodoidea</taxon>
        <taxon>Ixodidae</taxon>
        <taxon>Rhipicephalinae</taxon>
        <taxon>Rhipicephalus</taxon>
        <taxon>Rhipicephalus</taxon>
    </lineage>
</organism>
<feature type="chain" id="PRO_5013030758" description="Secreted protein" evidence="1">
    <location>
        <begin position="20"/>
        <end position="112"/>
    </location>
</feature>
<proteinExistence type="predicted"/>
<reference evidence="2" key="1">
    <citation type="journal article" date="2017" name="Parasit. Vectors">
        <title>Sialotranscriptomics of Rhipicephalus zambeziensis reveals intricate expression profiles of secretory proteins and suggests tight temporal transcriptional regulation during blood-feeding.</title>
        <authorList>
            <person name="de Castro M.H."/>
            <person name="de Klerk D."/>
            <person name="Pienaar R."/>
            <person name="Rees D.J.G."/>
            <person name="Mans B.J."/>
        </authorList>
    </citation>
    <scope>NUCLEOTIDE SEQUENCE</scope>
    <source>
        <tissue evidence="2">Salivary glands</tissue>
    </source>
</reference>
<sequence length="112" mass="12507">MVAFCCELLLLGLPKDCRGTRQLASAAQLCTCRCSMSISTCCSCLFHCIRHLNTAQRYTIFRTYLPVSFTSFSRNEEWCLSMSLTVIVLPALALNVSRTGPLSPYTFCICCE</sequence>
<dbReference type="AlphaFoldDB" id="A0A224Y5Q1"/>
<dbReference type="EMBL" id="GFPF01001740">
    <property type="protein sequence ID" value="MAA12886.1"/>
    <property type="molecule type" value="Transcribed_RNA"/>
</dbReference>
<evidence type="ECO:0000256" key="1">
    <source>
        <dbReference type="SAM" id="SignalP"/>
    </source>
</evidence>
<evidence type="ECO:0000313" key="2">
    <source>
        <dbReference type="EMBL" id="MAA12886.1"/>
    </source>
</evidence>
<feature type="signal peptide" evidence="1">
    <location>
        <begin position="1"/>
        <end position="19"/>
    </location>
</feature>
<accession>A0A224Y5Q1</accession>
<keyword evidence="1" id="KW-0732">Signal</keyword>